<dbReference type="CDD" id="cd17535">
    <property type="entry name" value="REC_NarL-like"/>
    <property type="match status" value="1"/>
</dbReference>
<keyword evidence="8" id="KW-1185">Reference proteome</keyword>
<evidence type="ECO:0000256" key="3">
    <source>
        <dbReference type="PROSITE-ProRule" id="PRU00169"/>
    </source>
</evidence>
<dbReference type="PRINTS" id="PR00038">
    <property type="entry name" value="HTHLUXR"/>
</dbReference>
<evidence type="ECO:0000259" key="5">
    <source>
        <dbReference type="PROSITE" id="PS50043"/>
    </source>
</evidence>
<feature type="domain" description="HTH luxR-type" evidence="5">
    <location>
        <begin position="145"/>
        <end position="210"/>
    </location>
</feature>
<dbReference type="EMBL" id="FRAP01000010">
    <property type="protein sequence ID" value="SHK68671.1"/>
    <property type="molecule type" value="Genomic_DNA"/>
</dbReference>
<dbReference type="PROSITE" id="PS50110">
    <property type="entry name" value="RESPONSE_REGULATORY"/>
    <property type="match status" value="1"/>
</dbReference>
<dbReference type="SMART" id="SM00448">
    <property type="entry name" value="REC"/>
    <property type="match status" value="1"/>
</dbReference>
<dbReference type="InterPro" id="IPR039420">
    <property type="entry name" value="WalR-like"/>
</dbReference>
<dbReference type="GO" id="GO:0000160">
    <property type="term" value="P:phosphorelay signal transduction system"/>
    <property type="evidence" value="ECO:0007669"/>
    <property type="project" value="InterPro"/>
</dbReference>
<reference evidence="7 8" key="1">
    <citation type="submission" date="2016-11" db="EMBL/GenBank/DDBJ databases">
        <authorList>
            <person name="Jaros S."/>
            <person name="Januszkiewicz K."/>
            <person name="Wedrychowicz H."/>
        </authorList>
    </citation>
    <scope>NUCLEOTIDE SEQUENCE [LARGE SCALE GENOMIC DNA]</scope>
    <source>
        <strain evidence="7 8">DSM 43832</strain>
    </source>
</reference>
<dbReference type="InterPro" id="IPR000792">
    <property type="entry name" value="Tscrpt_reg_LuxR_C"/>
</dbReference>
<dbReference type="InterPro" id="IPR058245">
    <property type="entry name" value="NreC/VraR/RcsB-like_REC"/>
</dbReference>
<dbReference type="Gene3D" id="3.40.50.2300">
    <property type="match status" value="1"/>
</dbReference>
<keyword evidence="2" id="KW-0238">DNA-binding</keyword>
<dbReference type="GO" id="GO:0006355">
    <property type="term" value="P:regulation of DNA-templated transcription"/>
    <property type="evidence" value="ECO:0007669"/>
    <property type="project" value="InterPro"/>
</dbReference>
<dbReference type="InterPro" id="IPR011006">
    <property type="entry name" value="CheY-like_superfamily"/>
</dbReference>
<dbReference type="InterPro" id="IPR016032">
    <property type="entry name" value="Sig_transdc_resp-reg_C-effctor"/>
</dbReference>
<feature type="domain" description="Response regulatory" evidence="6">
    <location>
        <begin position="5"/>
        <end position="121"/>
    </location>
</feature>
<dbReference type="PROSITE" id="PS50043">
    <property type="entry name" value="HTH_LUXR_2"/>
    <property type="match status" value="1"/>
</dbReference>
<proteinExistence type="predicted"/>
<dbReference type="Pfam" id="PF00072">
    <property type="entry name" value="Response_reg"/>
    <property type="match status" value="1"/>
</dbReference>
<dbReference type="SUPFAM" id="SSF46894">
    <property type="entry name" value="C-terminal effector domain of the bipartite response regulators"/>
    <property type="match status" value="1"/>
</dbReference>
<dbReference type="GO" id="GO:0003677">
    <property type="term" value="F:DNA binding"/>
    <property type="evidence" value="ECO:0007669"/>
    <property type="project" value="UniProtKB-KW"/>
</dbReference>
<sequence>MDRIRTLLVDDHAPFRAGLRTLLATADDIEVCGEAATGEEAVAAVVALHPDVVMLDLTMPGAGGIEATKQIVAASPHARVLVLSMSGDDHSVLAALRAGARGYLLKGAARAEILRAIRTVASGEAIFGAPVASRLPALLAPTEPTPPPFPQLSARERDILSGLAAGLTNARIAARLGLSEKTVRNQVSVVLAKLGVADRTEAADRARAAGMGPHAFPTSSAAPS</sequence>
<evidence type="ECO:0000259" key="6">
    <source>
        <dbReference type="PROSITE" id="PS50110"/>
    </source>
</evidence>
<dbReference type="STRING" id="1848.SAMN05443637_11078"/>
<feature type="modified residue" description="4-aspartylphosphate" evidence="3">
    <location>
        <position position="56"/>
    </location>
</feature>
<dbReference type="PANTHER" id="PTHR43214">
    <property type="entry name" value="TWO-COMPONENT RESPONSE REGULATOR"/>
    <property type="match status" value="1"/>
</dbReference>
<gene>
    <name evidence="7" type="ORF">SAMN05443637_11078</name>
</gene>
<accession>A0A1M6UHN4</accession>
<evidence type="ECO:0000256" key="2">
    <source>
        <dbReference type="ARBA" id="ARBA00023125"/>
    </source>
</evidence>
<name>A0A1M6UHN4_PSETH</name>
<evidence type="ECO:0000256" key="4">
    <source>
        <dbReference type="SAM" id="MobiDB-lite"/>
    </source>
</evidence>
<feature type="region of interest" description="Disordered" evidence="4">
    <location>
        <begin position="205"/>
        <end position="224"/>
    </location>
</feature>
<dbReference type="Proteomes" id="UP000184363">
    <property type="component" value="Unassembled WGS sequence"/>
</dbReference>
<evidence type="ECO:0000256" key="1">
    <source>
        <dbReference type="ARBA" id="ARBA00022553"/>
    </source>
</evidence>
<dbReference type="SMART" id="SM00421">
    <property type="entry name" value="HTH_LUXR"/>
    <property type="match status" value="1"/>
</dbReference>
<keyword evidence="1 3" id="KW-0597">Phosphoprotein</keyword>
<protein>
    <submittedName>
        <fullName evidence="7">Two component transcriptional regulator, LuxR family</fullName>
    </submittedName>
</protein>
<dbReference type="AlphaFoldDB" id="A0A1M6UHN4"/>
<dbReference type="InterPro" id="IPR001789">
    <property type="entry name" value="Sig_transdc_resp-reg_receiver"/>
</dbReference>
<dbReference type="RefSeq" id="WP_200803897.1">
    <property type="nucleotide sequence ID" value="NZ_CALGVN010000001.1"/>
</dbReference>
<evidence type="ECO:0000313" key="7">
    <source>
        <dbReference type="EMBL" id="SHK68671.1"/>
    </source>
</evidence>
<dbReference type="CDD" id="cd06170">
    <property type="entry name" value="LuxR_C_like"/>
    <property type="match status" value="1"/>
</dbReference>
<organism evidence="7 8">
    <name type="scientific">Pseudonocardia thermophila</name>
    <dbReference type="NCBI Taxonomy" id="1848"/>
    <lineage>
        <taxon>Bacteria</taxon>
        <taxon>Bacillati</taxon>
        <taxon>Actinomycetota</taxon>
        <taxon>Actinomycetes</taxon>
        <taxon>Pseudonocardiales</taxon>
        <taxon>Pseudonocardiaceae</taxon>
        <taxon>Pseudonocardia</taxon>
    </lineage>
</organism>
<dbReference type="SUPFAM" id="SSF52172">
    <property type="entry name" value="CheY-like"/>
    <property type="match status" value="1"/>
</dbReference>
<dbReference type="Pfam" id="PF00196">
    <property type="entry name" value="GerE"/>
    <property type="match status" value="1"/>
</dbReference>
<evidence type="ECO:0000313" key="8">
    <source>
        <dbReference type="Proteomes" id="UP000184363"/>
    </source>
</evidence>